<feature type="compositionally biased region" description="Basic residues" evidence="8">
    <location>
        <begin position="789"/>
        <end position="810"/>
    </location>
</feature>
<accession>A0A9R0K2G5</accession>
<feature type="compositionally biased region" description="Polar residues" evidence="8">
    <location>
        <begin position="75"/>
        <end position="85"/>
    </location>
</feature>
<keyword evidence="2 7" id="KW-0547">Nucleotide-binding</keyword>
<dbReference type="CDD" id="cd17920">
    <property type="entry name" value="DEXHc_RecQ"/>
    <property type="match status" value="1"/>
</dbReference>
<dbReference type="InterPro" id="IPR027417">
    <property type="entry name" value="P-loop_NTPase"/>
</dbReference>
<dbReference type="SUPFAM" id="SSF52540">
    <property type="entry name" value="P-loop containing nucleoside triphosphate hydrolases"/>
    <property type="match status" value="1"/>
</dbReference>
<dbReference type="Pfam" id="PF00271">
    <property type="entry name" value="Helicase_C"/>
    <property type="match status" value="1"/>
</dbReference>
<dbReference type="GO" id="GO:0043138">
    <property type="term" value="F:3'-5' DNA helicase activity"/>
    <property type="evidence" value="ECO:0000318"/>
    <property type="project" value="GO_Central"/>
</dbReference>
<dbReference type="GO" id="GO:0005634">
    <property type="term" value="C:nucleus"/>
    <property type="evidence" value="ECO:0000318"/>
    <property type="project" value="GO_Central"/>
</dbReference>
<organism evidence="11 12">
    <name type="scientific">Spinacia oleracea</name>
    <name type="common">Spinach</name>
    <dbReference type="NCBI Taxonomy" id="3562"/>
    <lineage>
        <taxon>Eukaryota</taxon>
        <taxon>Viridiplantae</taxon>
        <taxon>Streptophyta</taxon>
        <taxon>Embryophyta</taxon>
        <taxon>Tracheophyta</taxon>
        <taxon>Spermatophyta</taxon>
        <taxon>Magnoliopsida</taxon>
        <taxon>eudicotyledons</taxon>
        <taxon>Gunneridae</taxon>
        <taxon>Pentapetalae</taxon>
        <taxon>Caryophyllales</taxon>
        <taxon>Chenopodiaceae</taxon>
        <taxon>Chenopodioideae</taxon>
        <taxon>Anserineae</taxon>
        <taxon>Spinacia</taxon>
    </lineage>
</organism>
<dbReference type="GeneID" id="110794680"/>
<dbReference type="InterPro" id="IPR014001">
    <property type="entry name" value="Helicase_ATP-bd"/>
</dbReference>
<evidence type="ECO:0000256" key="3">
    <source>
        <dbReference type="ARBA" id="ARBA00022801"/>
    </source>
</evidence>
<dbReference type="InterPro" id="IPR004589">
    <property type="entry name" value="DNA_helicase_ATP-dep_RecQ"/>
</dbReference>
<keyword evidence="11" id="KW-1185">Reference proteome</keyword>
<dbReference type="SMART" id="SM00490">
    <property type="entry name" value="HELICc"/>
    <property type="match status" value="1"/>
</dbReference>
<dbReference type="Gene3D" id="3.40.50.300">
    <property type="entry name" value="P-loop containing nucleotide triphosphate hydrolases"/>
    <property type="match status" value="2"/>
</dbReference>
<keyword evidence="5 7" id="KW-0067">ATP-binding</keyword>
<dbReference type="GO" id="GO:0016787">
    <property type="term" value="F:hydrolase activity"/>
    <property type="evidence" value="ECO:0007669"/>
    <property type="project" value="UniProtKB-KW"/>
</dbReference>
<dbReference type="AlphaFoldDB" id="A0A9R0K2G5"/>
<evidence type="ECO:0000256" key="4">
    <source>
        <dbReference type="ARBA" id="ARBA00022806"/>
    </source>
</evidence>
<dbReference type="PROSITE" id="PS51192">
    <property type="entry name" value="HELICASE_ATP_BIND_1"/>
    <property type="match status" value="1"/>
</dbReference>
<dbReference type="GO" id="GO:0005524">
    <property type="term" value="F:ATP binding"/>
    <property type="evidence" value="ECO:0007669"/>
    <property type="project" value="UniProtKB-KW"/>
</dbReference>
<dbReference type="PANTHER" id="PTHR13710:SF69">
    <property type="entry name" value="ATP-DEPENDENT DNA HELICASE Q-LIKE SIM"/>
    <property type="match status" value="1"/>
</dbReference>
<dbReference type="OrthoDB" id="10261556at2759"/>
<evidence type="ECO:0000256" key="6">
    <source>
        <dbReference type="ARBA" id="ARBA00034617"/>
    </source>
</evidence>
<dbReference type="GO" id="GO:0005737">
    <property type="term" value="C:cytoplasm"/>
    <property type="evidence" value="ECO:0000318"/>
    <property type="project" value="GO_Central"/>
</dbReference>
<keyword evidence="7" id="KW-0539">Nucleus</keyword>
<reference evidence="12" key="2">
    <citation type="submission" date="2025-08" db="UniProtKB">
        <authorList>
            <consortium name="RefSeq"/>
        </authorList>
    </citation>
    <scope>IDENTIFICATION</scope>
    <source>
        <tissue evidence="12">Leaf</tissue>
    </source>
</reference>
<dbReference type="FunFam" id="3.40.50.300:FF:001391">
    <property type="entry name" value="ATP-dependent DNA helicase"/>
    <property type="match status" value="1"/>
</dbReference>
<dbReference type="EC" id="5.6.2.4" evidence="7"/>
<evidence type="ECO:0000256" key="2">
    <source>
        <dbReference type="ARBA" id="ARBA00022741"/>
    </source>
</evidence>
<feature type="region of interest" description="Disordered" evidence="8">
    <location>
        <begin position="362"/>
        <end position="391"/>
    </location>
</feature>
<name>A0A9R0K2G5_SPIOL</name>
<keyword evidence="4 7" id="KW-0347">Helicase</keyword>
<dbReference type="InterPro" id="IPR001650">
    <property type="entry name" value="Helicase_C-like"/>
</dbReference>
<reference evidence="11" key="1">
    <citation type="journal article" date="2021" name="Nat. Commun.">
        <title>Genomic analyses provide insights into spinach domestication and the genetic basis of agronomic traits.</title>
        <authorList>
            <person name="Cai X."/>
            <person name="Sun X."/>
            <person name="Xu C."/>
            <person name="Sun H."/>
            <person name="Wang X."/>
            <person name="Ge C."/>
            <person name="Zhang Z."/>
            <person name="Wang Q."/>
            <person name="Fei Z."/>
            <person name="Jiao C."/>
            <person name="Wang Q."/>
        </authorList>
    </citation>
    <scope>NUCLEOTIDE SEQUENCE [LARGE SCALE GENOMIC DNA]</scope>
    <source>
        <strain evidence="11">cv. Varoflay</strain>
    </source>
</reference>
<evidence type="ECO:0000256" key="1">
    <source>
        <dbReference type="ARBA" id="ARBA00005446"/>
    </source>
</evidence>
<dbReference type="GO" id="GO:0003676">
    <property type="term" value="F:nucleic acid binding"/>
    <property type="evidence" value="ECO:0007669"/>
    <property type="project" value="InterPro"/>
</dbReference>
<gene>
    <name evidence="12" type="primary">LOC110794680</name>
</gene>
<dbReference type="Proteomes" id="UP000813463">
    <property type="component" value="Chromosome 4"/>
</dbReference>
<dbReference type="Gene3D" id="1.10.10.10">
    <property type="entry name" value="Winged helix-like DNA-binding domain superfamily/Winged helix DNA-binding domain"/>
    <property type="match status" value="1"/>
</dbReference>
<comment type="catalytic activity">
    <reaction evidence="7">
        <text>ATP + H2O = ADP + phosphate + H(+)</text>
        <dbReference type="Rhea" id="RHEA:13065"/>
        <dbReference type="ChEBI" id="CHEBI:15377"/>
        <dbReference type="ChEBI" id="CHEBI:15378"/>
        <dbReference type="ChEBI" id="CHEBI:30616"/>
        <dbReference type="ChEBI" id="CHEBI:43474"/>
        <dbReference type="ChEBI" id="CHEBI:456216"/>
    </reaction>
</comment>
<dbReference type="PROSITE" id="PS51194">
    <property type="entry name" value="HELICASE_CTER"/>
    <property type="match status" value="1"/>
</dbReference>
<protein>
    <recommendedName>
        <fullName evidence="7">ATP-dependent DNA helicase</fullName>
        <ecNumber evidence="7">5.6.2.4</ecNumber>
    </recommendedName>
</protein>
<dbReference type="GO" id="GO:0005694">
    <property type="term" value="C:chromosome"/>
    <property type="evidence" value="ECO:0000318"/>
    <property type="project" value="GO_Central"/>
</dbReference>
<dbReference type="InterPro" id="IPR036388">
    <property type="entry name" value="WH-like_DNA-bd_sf"/>
</dbReference>
<dbReference type="SMART" id="SM00487">
    <property type="entry name" value="DEXDc"/>
    <property type="match status" value="1"/>
</dbReference>
<comment type="subcellular location">
    <subcellularLocation>
        <location evidence="7">Nucleus</location>
    </subcellularLocation>
</comment>
<comment type="catalytic activity">
    <reaction evidence="6 7">
        <text>Couples ATP hydrolysis with the unwinding of duplex DNA by translocating in the 3'-5' direction.</text>
        <dbReference type="EC" id="5.6.2.4"/>
    </reaction>
</comment>
<dbReference type="GO" id="GO:0006260">
    <property type="term" value="P:DNA replication"/>
    <property type="evidence" value="ECO:0000318"/>
    <property type="project" value="GO_Central"/>
</dbReference>
<dbReference type="InterPro" id="IPR032284">
    <property type="entry name" value="RecQ_Zn-bd"/>
</dbReference>
<feature type="compositionally biased region" description="Acidic residues" evidence="8">
    <location>
        <begin position="375"/>
        <end position="386"/>
    </location>
</feature>
<dbReference type="Pfam" id="PF16124">
    <property type="entry name" value="RecQ_Zn_bind"/>
    <property type="match status" value="1"/>
</dbReference>
<feature type="domain" description="Helicase C-terminal" evidence="10">
    <location>
        <begin position="454"/>
        <end position="606"/>
    </location>
</feature>
<evidence type="ECO:0000313" key="12">
    <source>
        <dbReference type="RefSeq" id="XP_021855338.1"/>
    </source>
</evidence>
<sequence length="830" mass="94354">MAKNVKPSRKRDVSSLHPFGHLRQSSILEHLQPMGKSKKRQTDNFPEVTTSEAELQRHPEVQDKLQKPHIEETSETNYTPETSYSLNSAHRTVEDVELGPDWDQKANSLLRKHFGYSGLKSFQMEALGAWFAQQDSLVLAATGSGKSLCFQLPALLTGKVVVVISPLISLMHDQCLKLSKHGISACFLGSGQPDNTVEKKAMNGMYSVVYVCPETLLRLISSLQRLAENRGIALFAIDEVHCVSKWGHDFRPDYRRLSVLRESFSASSLNFLKFDIPIMALTATATDHVREDILKSLKLSKDVKVVLTTFFRPNLKFSIMHSRTSSTSYVKDFQELVKAYSSKRTTKERSDYTRAVTEDLEDALEHSGSATSDSSDGDEMDEQDDELSSRKNIAFSASKGRQLSVEFLEDDFDDIQTADDFDVSCGEFCGKSLVDDVQISKSTELPHFSPRPAERSQPMNCSLEQGPTIIYVPTRKQTVAISKYLCTKGVKAAAYNAKLPKSHLRQVHKEFHENTLEVVVATIAFGMGIDKLNVRRIIHYGWPQSLEAYYQEAGRAGRDGKLADCTLYANLSRLPTLLPNKRTEQQKKNAYRMLTDCFRYGMNTSICRAKVLVEYFGEVFHQERCMSCDVCTNGPPELQNMKAEATVFMQVIAAHYKQQSFEEYSYDDYIGGEIERSRSSERPTLRLFVTKIREQSQQFLASDQLWWRGLARLLQDKGFIKEGGNMNGVQIKCPELTKQGLRYLESDTEQDFYAYPEADMLLSATRAHEPYSSFSEWGKGWADPEIRKQRLARRRSTRKPRKSRSRKSRHQSNSMTVKERISAKLSKRKR</sequence>
<comment type="similarity">
    <text evidence="1 7">Belongs to the helicase family. RecQ subfamily.</text>
</comment>
<feature type="region of interest" description="Disordered" evidence="8">
    <location>
        <begin position="788"/>
        <end position="830"/>
    </location>
</feature>
<dbReference type="GO" id="GO:0000724">
    <property type="term" value="P:double-strand break repair via homologous recombination"/>
    <property type="evidence" value="ECO:0000318"/>
    <property type="project" value="GO_Central"/>
</dbReference>
<dbReference type="KEGG" id="soe:110794680"/>
<dbReference type="Pfam" id="PF00270">
    <property type="entry name" value="DEAD"/>
    <property type="match status" value="1"/>
</dbReference>
<feature type="compositionally biased region" description="Basic and acidic residues" evidence="8">
    <location>
        <begin position="54"/>
        <end position="72"/>
    </location>
</feature>
<feature type="region of interest" description="Disordered" evidence="8">
    <location>
        <begin position="1"/>
        <end position="85"/>
    </location>
</feature>
<keyword evidence="3 7" id="KW-0378">Hydrolase</keyword>
<dbReference type="GO" id="GO:0009378">
    <property type="term" value="F:four-way junction helicase activity"/>
    <property type="evidence" value="ECO:0000318"/>
    <property type="project" value="GO_Central"/>
</dbReference>
<evidence type="ECO:0000259" key="10">
    <source>
        <dbReference type="PROSITE" id="PS51194"/>
    </source>
</evidence>
<dbReference type="InterPro" id="IPR011545">
    <property type="entry name" value="DEAD/DEAH_box_helicase_dom"/>
</dbReference>
<proteinExistence type="inferred from homology"/>
<dbReference type="PANTHER" id="PTHR13710">
    <property type="entry name" value="DNA HELICASE RECQ FAMILY MEMBER"/>
    <property type="match status" value="1"/>
</dbReference>
<dbReference type="RefSeq" id="XP_021855338.1">
    <property type="nucleotide sequence ID" value="XM_021999646.2"/>
</dbReference>
<dbReference type="NCBIfam" id="TIGR00614">
    <property type="entry name" value="recQ_fam"/>
    <property type="match status" value="1"/>
</dbReference>
<evidence type="ECO:0000256" key="5">
    <source>
        <dbReference type="ARBA" id="ARBA00022840"/>
    </source>
</evidence>
<evidence type="ECO:0000256" key="7">
    <source>
        <dbReference type="RuleBase" id="RU364117"/>
    </source>
</evidence>
<feature type="compositionally biased region" description="Polar residues" evidence="8">
    <location>
        <begin position="43"/>
        <end position="53"/>
    </location>
</feature>
<dbReference type="FunFam" id="1.10.10.10:FF:000782">
    <property type="entry name" value="ATP-dependent DNA helicase"/>
    <property type="match status" value="1"/>
</dbReference>
<feature type="domain" description="Helicase ATP-binding" evidence="9">
    <location>
        <begin position="127"/>
        <end position="303"/>
    </location>
</feature>
<evidence type="ECO:0000313" key="11">
    <source>
        <dbReference type="Proteomes" id="UP000813463"/>
    </source>
</evidence>
<evidence type="ECO:0000256" key="8">
    <source>
        <dbReference type="SAM" id="MobiDB-lite"/>
    </source>
</evidence>
<dbReference type="FunFam" id="3.40.50.300:FF:001456">
    <property type="entry name" value="ATP-dependent DNA helicase"/>
    <property type="match status" value="1"/>
</dbReference>
<evidence type="ECO:0000259" key="9">
    <source>
        <dbReference type="PROSITE" id="PS51192"/>
    </source>
</evidence>